<dbReference type="RefSeq" id="WP_253739864.1">
    <property type="nucleotide sequence ID" value="NZ_BAABKA010000009.1"/>
</dbReference>
<name>A0A9X2JZ50_9ACTN</name>
<keyword evidence="3" id="KW-1185">Reference proteome</keyword>
<reference evidence="2" key="1">
    <citation type="submission" date="2022-06" db="EMBL/GenBank/DDBJ databases">
        <title>Sequencing the genomes of 1000 actinobacteria strains.</title>
        <authorList>
            <person name="Klenk H.-P."/>
        </authorList>
    </citation>
    <scope>NUCLEOTIDE SEQUENCE</scope>
    <source>
        <strain evidence="2">DSM 46694</strain>
    </source>
</reference>
<sequence>MYQAAGDQTINHHHHYPPHPPGAAGEAQRLGHPLAQVDPIALEVHLAIDAGAAAAGLGALPAYVPRTHDEKLATVVGEAQRGRSRIVVLVGGSSTGKTRALWEAVSGLEEPWHLWHPIDPGQPQAALAGLRRVAPHTVIWLNEMQHYLLTGDDIGEQVAAGLRELLHSPKQGPVLVMGTLWPEYAAILSAIPAPGRPDPHAQARKLFNGADMRVPVPESFTGPEVDVAVRLAGTGGDPRWAEAVRQARAGALTQYMAGGPALIERYQNATVAARAVLHAAMDARRLGHGVALSRLLLEEAAAGYLSEDQWDLLADDWLEQAFAYLSAPRPCRGAVPPLTRIRPRPGARPEGEEPSYRLADYLEQHGVRTRRLLCPPAEFWEAAIRQAATPSDHAALASAAFDRGRYRHAFGLWQGSADAGNTIAMQVLPEMHARAGEWVEAERLARAAADAGDTWDVEDLTRAVALARMREGAERLAHASGTGASGDLIGMRSLAGMQEEAERLARADTATSGNIAVLGILARLRDLAGDRKEAEQFARTAADAGNTDAFWRLAWCWRERGVAGRWGDLLRYGLESDGQIADPW</sequence>
<dbReference type="Gene3D" id="1.25.40.10">
    <property type="entry name" value="Tetratricopeptide repeat domain"/>
    <property type="match status" value="1"/>
</dbReference>
<comment type="caution">
    <text evidence="2">The sequence shown here is derived from an EMBL/GenBank/DDBJ whole genome shotgun (WGS) entry which is preliminary data.</text>
</comment>
<proteinExistence type="predicted"/>
<evidence type="ECO:0000313" key="3">
    <source>
        <dbReference type="Proteomes" id="UP001139648"/>
    </source>
</evidence>
<organism evidence="2 3">
    <name type="scientific">Nonomuraea thailandensis</name>
    <dbReference type="NCBI Taxonomy" id="1188745"/>
    <lineage>
        <taxon>Bacteria</taxon>
        <taxon>Bacillati</taxon>
        <taxon>Actinomycetota</taxon>
        <taxon>Actinomycetes</taxon>
        <taxon>Streptosporangiales</taxon>
        <taxon>Streptosporangiaceae</taxon>
        <taxon>Nonomuraea</taxon>
    </lineage>
</organism>
<accession>A0A9X2JZ50</accession>
<evidence type="ECO:0000313" key="2">
    <source>
        <dbReference type="EMBL" id="MCP2353365.1"/>
    </source>
</evidence>
<feature type="region of interest" description="Disordered" evidence="1">
    <location>
        <begin position="1"/>
        <end position="28"/>
    </location>
</feature>
<dbReference type="InterPro" id="IPR011990">
    <property type="entry name" value="TPR-like_helical_dom_sf"/>
</dbReference>
<dbReference type="SUPFAM" id="SSF81901">
    <property type="entry name" value="HCP-like"/>
    <property type="match status" value="1"/>
</dbReference>
<dbReference type="Proteomes" id="UP001139648">
    <property type="component" value="Unassembled WGS sequence"/>
</dbReference>
<dbReference type="EMBL" id="JAMZEB010000001">
    <property type="protein sequence ID" value="MCP2353365.1"/>
    <property type="molecule type" value="Genomic_DNA"/>
</dbReference>
<protein>
    <recommendedName>
        <fullName evidence="4">Tetratricopeptide repeat protein</fullName>
    </recommendedName>
</protein>
<evidence type="ECO:0008006" key="4">
    <source>
        <dbReference type="Google" id="ProtNLM"/>
    </source>
</evidence>
<dbReference type="AlphaFoldDB" id="A0A9X2JZ50"/>
<gene>
    <name evidence="2" type="ORF">HD597_000385</name>
</gene>
<evidence type="ECO:0000256" key="1">
    <source>
        <dbReference type="SAM" id="MobiDB-lite"/>
    </source>
</evidence>